<comment type="caution">
    <text evidence="1">The sequence shown here is derived from an EMBL/GenBank/DDBJ whole genome shotgun (WGS) entry which is preliminary data.</text>
</comment>
<dbReference type="Proteomes" id="UP000324800">
    <property type="component" value="Unassembled WGS sequence"/>
</dbReference>
<accession>A0A5J4TXW9</accession>
<protein>
    <submittedName>
        <fullName evidence="1">Uncharacterized protein</fullName>
    </submittedName>
</protein>
<feature type="non-terminal residue" evidence="1">
    <location>
        <position position="564"/>
    </location>
</feature>
<organism evidence="1 2">
    <name type="scientific">Streblomastix strix</name>
    <dbReference type="NCBI Taxonomy" id="222440"/>
    <lineage>
        <taxon>Eukaryota</taxon>
        <taxon>Metamonada</taxon>
        <taxon>Preaxostyla</taxon>
        <taxon>Oxymonadida</taxon>
        <taxon>Streblomastigidae</taxon>
        <taxon>Streblomastix</taxon>
    </lineage>
</organism>
<sequence length="564" mass="60640">MASNTEGYQLSRGLIELNIGALTLTNIEVINLNILQQSVIKINNGAGIVNIIGSKFKNIEREGSDGKGGVIEGYIGNNNGKISVSSSSTFENCKVDTNNGLGGGIYLKISNGGELKYDLSGASYSECNAKYGKSLFIDGFDLKLIIPIGSQAKLGTLSDSIELSQVEQMMGYDNDNENLVIPLIYVYSSISNSIYHVSSTNSNPQGNDNKFCGHLQWPCLTINYAIEQSGSASEKKVGIISEYQLNSIVDLNLEGIQIQRQINAVTWASTSDNSIILIKPQGQLSISSGTILFNEITFKVESGINQQLKYAIEGISGASQIELTKCLMIMASNTEGYQLSRGLIELNIGALTLTNIEVINLNILQQSVIKINNGAGIVNIIGSKFKNIEREGSDGKGGVIEGYIGNNNGKISVSSSSTFENCKVDTNNGLGGGIYLKISNGGELKYDLSGASYSECNAKYGKSLFIDGFDLKLIIPIGSQAKLGTLSDSIELSQVEQMMGYDNDNENLVIPLIYVYSSISNSIYHVSSTNSNPQGNDNKFCGHLQWPCLTINYAIEQSGSASEK</sequence>
<gene>
    <name evidence="1" type="ORF">EZS28_041525</name>
</gene>
<dbReference type="EMBL" id="SNRW01023519">
    <property type="protein sequence ID" value="KAA6362948.1"/>
    <property type="molecule type" value="Genomic_DNA"/>
</dbReference>
<reference evidence="1 2" key="1">
    <citation type="submission" date="2019-03" db="EMBL/GenBank/DDBJ databases">
        <title>Single cell metagenomics reveals metabolic interactions within the superorganism composed of flagellate Streblomastix strix and complex community of Bacteroidetes bacteria on its surface.</title>
        <authorList>
            <person name="Treitli S.C."/>
            <person name="Kolisko M."/>
            <person name="Husnik F."/>
            <person name="Keeling P."/>
            <person name="Hampl V."/>
        </authorList>
    </citation>
    <scope>NUCLEOTIDE SEQUENCE [LARGE SCALE GENOMIC DNA]</scope>
    <source>
        <strain evidence="1">ST1C</strain>
    </source>
</reference>
<evidence type="ECO:0000313" key="1">
    <source>
        <dbReference type="EMBL" id="KAA6362948.1"/>
    </source>
</evidence>
<dbReference type="OrthoDB" id="10691837at2759"/>
<dbReference type="AlphaFoldDB" id="A0A5J4TXW9"/>
<name>A0A5J4TXW9_9EUKA</name>
<evidence type="ECO:0000313" key="2">
    <source>
        <dbReference type="Proteomes" id="UP000324800"/>
    </source>
</evidence>
<proteinExistence type="predicted"/>